<dbReference type="AlphaFoldDB" id="A0A1M6VRL8"/>
<keyword evidence="3" id="KW-0597">Phosphoprotein</keyword>
<reference evidence="13" key="1">
    <citation type="submission" date="2016-11" db="EMBL/GenBank/DDBJ databases">
        <authorList>
            <person name="Varghese N."/>
            <person name="Submissions S."/>
        </authorList>
    </citation>
    <scope>NUCLEOTIDE SEQUENCE [LARGE SCALE GENOMIC DNA]</scope>
    <source>
        <strain evidence="13">DSM 10349</strain>
    </source>
</reference>
<dbReference type="PANTHER" id="PTHR43065">
    <property type="entry name" value="SENSOR HISTIDINE KINASE"/>
    <property type="match status" value="1"/>
</dbReference>
<feature type="transmembrane region" description="Helical" evidence="9">
    <location>
        <begin position="7"/>
        <end position="31"/>
    </location>
</feature>
<evidence type="ECO:0000256" key="4">
    <source>
        <dbReference type="ARBA" id="ARBA00022679"/>
    </source>
</evidence>
<dbReference type="InterPro" id="IPR004358">
    <property type="entry name" value="Sig_transdc_His_kin-like_C"/>
</dbReference>
<dbReference type="InterPro" id="IPR035965">
    <property type="entry name" value="PAS-like_dom_sf"/>
</dbReference>
<evidence type="ECO:0000256" key="9">
    <source>
        <dbReference type="SAM" id="Phobius"/>
    </source>
</evidence>
<proteinExistence type="predicted"/>
<feature type="domain" description="PAC" evidence="11">
    <location>
        <begin position="342"/>
        <end position="395"/>
    </location>
</feature>
<dbReference type="Pfam" id="PF02518">
    <property type="entry name" value="HATPase_c"/>
    <property type="match status" value="1"/>
</dbReference>
<keyword evidence="13" id="KW-1185">Reference proteome</keyword>
<dbReference type="InterPro" id="IPR036890">
    <property type="entry name" value="HATPase_C_sf"/>
</dbReference>
<dbReference type="InterPro" id="IPR000014">
    <property type="entry name" value="PAS"/>
</dbReference>
<dbReference type="InterPro" id="IPR003594">
    <property type="entry name" value="HATPase_dom"/>
</dbReference>
<comment type="catalytic activity">
    <reaction evidence="1">
        <text>ATP + protein L-histidine = ADP + protein N-phospho-L-histidine.</text>
        <dbReference type="EC" id="2.7.13.3"/>
    </reaction>
</comment>
<organism evidence="12 13">
    <name type="scientific">Desulforamulus aeronauticus DSM 10349</name>
    <dbReference type="NCBI Taxonomy" id="1121421"/>
    <lineage>
        <taxon>Bacteria</taxon>
        <taxon>Bacillati</taxon>
        <taxon>Bacillota</taxon>
        <taxon>Clostridia</taxon>
        <taxon>Eubacteriales</taxon>
        <taxon>Peptococcaceae</taxon>
        <taxon>Desulforamulus</taxon>
    </lineage>
</organism>
<dbReference type="InterPro" id="IPR036097">
    <property type="entry name" value="HisK_dim/P_sf"/>
</dbReference>
<keyword evidence="6 12" id="KW-0418">Kinase</keyword>
<protein>
    <recommendedName>
        <fullName evidence="2">histidine kinase</fullName>
        <ecNumber evidence="2">2.7.13.3</ecNumber>
    </recommendedName>
</protein>
<dbReference type="InterPro" id="IPR005467">
    <property type="entry name" value="His_kinase_dom"/>
</dbReference>
<dbReference type="GO" id="GO:0000155">
    <property type="term" value="F:phosphorelay sensor kinase activity"/>
    <property type="evidence" value="ECO:0007669"/>
    <property type="project" value="InterPro"/>
</dbReference>
<dbReference type="Proteomes" id="UP000183997">
    <property type="component" value="Unassembled WGS sequence"/>
</dbReference>
<keyword evidence="5" id="KW-0547">Nucleotide-binding</keyword>
<dbReference type="Pfam" id="PF00989">
    <property type="entry name" value="PAS"/>
    <property type="match status" value="1"/>
</dbReference>
<dbReference type="Pfam" id="PF00512">
    <property type="entry name" value="HisKA"/>
    <property type="match status" value="1"/>
</dbReference>
<dbReference type="Gene3D" id="1.10.287.130">
    <property type="match status" value="1"/>
</dbReference>
<dbReference type="Gene3D" id="3.30.450.20">
    <property type="entry name" value="PAS domain"/>
    <property type="match status" value="1"/>
</dbReference>
<dbReference type="NCBIfam" id="TIGR00229">
    <property type="entry name" value="sensory_box"/>
    <property type="match status" value="1"/>
</dbReference>
<keyword evidence="9" id="KW-0472">Membrane</keyword>
<dbReference type="CDD" id="cd00130">
    <property type="entry name" value="PAS"/>
    <property type="match status" value="1"/>
</dbReference>
<evidence type="ECO:0000313" key="12">
    <source>
        <dbReference type="EMBL" id="SHK84120.1"/>
    </source>
</evidence>
<dbReference type="InterPro" id="IPR003661">
    <property type="entry name" value="HisK_dim/P_dom"/>
</dbReference>
<accession>A0A1M6VRL8</accession>
<dbReference type="PROSITE" id="PS50109">
    <property type="entry name" value="HIS_KIN"/>
    <property type="match status" value="1"/>
</dbReference>
<dbReference type="GO" id="GO:0005524">
    <property type="term" value="F:ATP binding"/>
    <property type="evidence" value="ECO:0007669"/>
    <property type="project" value="UniProtKB-KW"/>
</dbReference>
<keyword evidence="9" id="KW-0812">Transmembrane</keyword>
<evidence type="ECO:0000256" key="1">
    <source>
        <dbReference type="ARBA" id="ARBA00000085"/>
    </source>
</evidence>
<dbReference type="RefSeq" id="WP_072916571.1">
    <property type="nucleotide sequence ID" value="NZ_FRAR01000026.1"/>
</dbReference>
<keyword evidence="8" id="KW-0902">Two-component regulatory system</keyword>
<evidence type="ECO:0000256" key="3">
    <source>
        <dbReference type="ARBA" id="ARBA00022553"/>
    </source>
</evidence>
<dbReference type="InterPro" id="IPR000700">
    <property type="entry name" value="PAS-assoc_C"/>
</dbReference>
<dbReference type="SMART" id="SM00091">
    <property type="entry name" value="PAS"/>
    <property type="match status" value="1"/>
</dbReference>
<evidence type="ECO:0000256" key="8">
    <source>
        <dbReference type="ARBA" id="ARBA00023012"/>
    </source>
</evidence>
<feature type="domain" description="Histidine kinase" evidence="10">
    <location>
        <begin position="408"/>
        <end position="613"/>
    </location>
</feature>
<evidence type="ECO:0000313" key="13">
    <source>
        <dbReference type="Proteomes" id="UP000183997"/>
    </source>
</evidence>
<evidence type="ECO:0000256" key="5">
    <source>
        <dbReference type="ARBA" id="ARBA00022741"/>
    </source>
</evidence>
<keyword evidence="7" id="KW-0067">ATP-binding</keyword>
<sequence>MLKKFRFQLMILVGVLLLLPVLITGAMLYMVNHSKPAVLEEQRESLQVAVLELARTMPTDVAGLIEKHTSIDKPRTEQIKAMNRELAGAVMKVFQKHPGMELGYYSPQVKAVLVQMGQDSHLPYMDFKDLLLDVSEDTQWSEQAQWKDAFEKVIWTKKSLEIVLGSSGNQKLIIFQPLLNDQQVVAVIWAGERLGGINKEILQAESFAYTVIFFGFMLGLCSTFFLLKNYMDTVASIKNGLQKLKYDLNYKIPPAIGELDEISKAINELAARLVRVQNYNEIIMANIDAGIVAVDLQGRIVSISSSARKIFCLSEDAVEKPYHRVFTDPGIAKMFEACLQGKETKDMLITLGKDRNLQLLASTSVLLDAGQQLVGAVLSCRDITQRLRLEEQMRRQERLASLGQLVAGVAHEIKNPLTSISGYIQFWLKNKAPTVKSLNTIYREVRRLDSIVNKLLFFTKPTNAVLTQLNINSFISRVLNFFIETHVDDITFVALPKEGLPEVKLDSDQMEQVLMNIIYNAVQAMPQGGQVSVSTGYLDSEKMVYIDIQDTGSGIPEDILNQLFDPFFTNRAKGTGLGLTIADQIIRAHGGRIEISSKLGSGTRVRVLLPAEQE</sequence>
<dbReference type="EMBL" id="FRAR01000026">
    <property type="protein sequence ID" value="SHK84120.1"/>
    <property type="molecule type" value="Genomic_DNA"/>
</dbReference>
<dbReference type="GO" id="GO:0006355">
    <property type="term" value="P:regulation of DNA-templated transcription"/>
    <property type="evidence" value="ECO:0007669"/>
    <property type="project" value="InterPro"/>
</dbReference>
<dbReference type="PRINTS" id="PR00344">
    <property type="entry name" value="BCTRLSENSOR"/>
</dbReference>
<dbReference type="InterPro" id="IPR013767">
    <property type="entry name" value="PAS_fold"/>
</dbReference>
<dbReference type="NCBIfam" id="NF008468">
    <property type="entry name" value="PRK11360.1"/>
    <property type="match status" value="1"/>
</dbReference>
<dbReference type="STRING" id="1121421.SAMN02745123_03311"/>
<dbReference type="OrthoDB" id="9764522at2"/>
<dbReference type="SMART" id="SM00388">
    <property type="entry name" value="HisKA"/>
    <property type="match status" value="1"/>
</dbReference>
<keyword evidence="4" id="KW-0808">Transferase</keyword>
<dbReference type="PANTHER" id="PTHR43065:SF10">
    <property type="entry name" value="PEROXIDE STRESS-ACTIVATED HISTIDINE KINASE MAK3"/>
    <property type="match status" value="1"/>
</dbReference>
<dbReference type="CDD" id="cd00082">
    <property type="entry name" value="HisKA"/>
    <property type="match status" value="1"/>
</dbReference>
<dbReference type="SUPFAM" id="SSF55785">
    <property type="entry name" value="PYP-like sensor domain (PAS domain)"/>
    <property type="match status" value="1"/>
</dbReference>
<dbReference type="SUPFAM" id="SSF55874">
    <property type="entry name" value="ATPase domain of HSP90 chaperone/DNA topoisomerase II/histidine kinase"/>
    <property type="match status" value="1"/>
</dbReference>
<keyword evidence="9" id="KW-1133">Transmembrane helix</keyword>
<gene>
    <name evidence="12" type="ORF">SAMN02745123_03311</name>
</gene>
<name>A0A1M6VRL8_9FIRM</name>
<dbReference type="PROSITE" id="PS50113">
    <property type="entry name" value="PAC"/>
    <property type="match status" value="1"/>
</dbReference>
<evidence type="ECO:0000256" key="7">
    <source>
        <dbReference type="ARBA" id="ARBA00022840"/>
    </source>
</evidence>
<evidence type="ECO:0000256" key="2">
    <source>
        <dbReference type="ARBA" id="ARBA00012438"/>
    </source>
</evidence>
<dbReference type="SMART" id="SM00387">
    <property type="entry name" value="HATPase_c"/>
    <property type="match status" value="1"/>
</dbReference>
<evidence type="ECO:0000259" key="11">
    <source>
        <dbReference type="PROSITE" id="PS50113"/>
    </source>
</evidence>
<evidence type="ECO:0000256" key="6">
    <source>
        <dbReference type="ARBA" id="ARBA00022777"/>
    </source>
</evidence>
<dbReference type="SUPFAM" id="SSF47384">
    <property type="entry name" value="Homodimeric domain of signal transducing histidine kinase"/>
    <property type="match status" value="1"/>
</dbReference>
<dbReference type="Gene3D" id="3.30.565.10">
    <property type="entry name" value="Histidine kinase-like ATPase, C-terminal domain"/>
    <property type="match status" value="1"/>
</dbReference>
<evidence type="ECO:0000259" key="10">
    <source>
        <dbReference type="PROSITE" id="PS50109"/>
    </source>
</evidence>
<dbReference type="EC" id="2.7.13.3" evidence="2"/>